<dbReference type="Proteomes" id="UP000323917">
    <property type="component" value="Chromosome"/>
</dbReference>
<organism evidence="1 2">
    <name type="scientific">Bythopirellula goksoeyrii</name>
    <dbReference type="NCBI Taxonomy" id="1400387"/>
    <lineage>
        <taxon>Bacteria</taxon>
        <taxon>Pseudomonadati</taxon>
        <taxon>Planctomycetota</taxon>
        <taxon>Planctomycetia</taxon>
        <taxon>Pirellulales</taxon>
        <taxon>Lacipirellulaceae</taxon>
        <taxon>Bythopirellula</taxon>
    </lineage>
</organism>
<dbReference type="KEGG" id="bgok:Pr1d_42670"/>
<dbReference type="EMBL" id="CP042913">
    <property type="protein sequence ID" value="QEG36927.1"/>
    <property type="molecule type" value="Genomic_DNA"/>
</dbReference>
<evidence type="ECO:0000313" key="2">
    <source>
        <dbReference type="Proteomes" id="UP000323917"/>
    </source>
</evidence>
<reference evidence="1 2" key="1">
    <citation type="submission" date="2019-08" db="EMBL/GenBank/DDBJ databases">
        <title>Deep-cultivation of Planctomycetes and their phenomic and genomic characterization uncovers novel biology.</title>
        <authorList>
            <person name="Wiegand S."/>
            <person name="Jogler M."/>
            <person name="Boedeker C."/>
            <person name="Pinto D."/>
            <person name="Vollmers J."/>
            <person name="Rivas-Marin E."/>
            <person name="Kohn T."/>
            <person name="Peeters S.H."/>
            <person name="Heuer A."/>
            <person name="Rast P."/>
            <person name="Oberbeckmann S."/>
            <person name="Bunk B."/>
            <person name="Jeske O."/>
            <person name="Meyerdierks A."/>
            <person name="Storesund J.E."/>
            <person name="Kallscheuer N."/>
            <person name="Luecker S."/>
            <person name="Lage O.M."/>
            <person name="Pohl T."/>
            <person name="Merkel B.J."/>
            <person name="Hornburger P."/>
            <person name="Mueller R.-W."/>
            <person name="Bruemmer F."/>
            <person name="Labrenz M."/>
            <person name="Spormann A.M."/>
            <person name="Op den Camp H."/>
            <person name="Overmann J."/>
            <person name="Amann R."/>
            <person name="Jetten M.S.M."/>
            <person name="Mascher T."/>
            <person name="Medema M.H."/>
            <person name="Devos D.P."/>
            <person name="Kaster A.-K."/>
            <person name="Ovreas L."/>
            <person name="Rohde M."/>
            <person name="Galperin M.Y."/>
            <person name="Jogler C."/>
        </authorList>
    </citation>
    <scope>NUCLEOTIDE SEQUENCE [LARGE SCALE GENOMIC DNA]</scope>
    <source>
        <strain evidence="1 2">Pr1d</strain>
    </source>
</reference>
<dbReference type="AlphaFoldDB" id="A0A5B9QCZ1"/>
<evidence type="ECO:0000313" key="1">
    <source>
        <dbReference type="EMBL" id="QEG36927.1"/>
    </source>
</evidence>
<name>A0A5B9QCZ1_9BACT</name>
<gene>
    <name evidence="1" type="ORF">Pr1d_42670</name>
</gene>
<accession>A0A5B9QCZ1</accession>
<keyword evidence="2" id="KW-1185">Reference proteome</keyword>
<sequence>MIVTSMESKPMKLGLFVKEVMQEQAAFTNT</sequence>
<protein>
    <submittedName>
        <fullName evidence="1">Uncharacterized protein</fullName>
    </submittedName>
</protein>
<proteinExistence type="predicted"/>